<accession>A0A9Q3YVI6</accession>
<evidence type="ECO:0000313" key="1">
    <source>
        <dbReference type="EMBL" id="MCD1117461.1"/>
    </source>
</evidence>
<dbReference type="RefSeq" id="WP_230669381.1">
    <property type="nucleotide sequence ID" value="NZ_JAJNAY010000001.1"/>
</dbReference>
<organism evidence="1 2">
    <name type="scientific">Chryseobacterium turcicum</name>
    <dbReference type="NCBI Taxonomy" id="2898076"/>
    <lineage>
        <taxon>Bacteria</taxon>
        <taxon>Pseudomonadati</taxon>
        <taxon>Bacteroidota</taxon>
        <taxon>Flavobacteriia</taxon>
        <taxon>Flavobacteriales</taxon>
        <taxon>Weeksellaceae</taxon>
        <taxon>Chryseobacterium group</taxon>
        <taxon>Chryseobacterium</taxon>
    </lineage>
</organism>
<keyword evidence="2" id="KW-1185">Reference proteome</keyword>
<dbReference type="Proteomes" id="UP001108025">
    <property type="component" value="Unassembled WGS sequence"/>
</dbReference>
<gene>
    <name evidence="1" type="ORF">LO744_11380</name>
</gene>
<dbReference type="EMBL" id="JAJNAY010000001">
    <property type="protein sequence ID" value="MCD1117461.1"/>
    <property type="molecule type" value="Genomic_DNA"/>
</dbReference>
<sequence>MESNKLKILSIDSTNDYYVFNVRNDIILAEKRKVTSCNFFKNIIKDSIIETSRLKSGKKHVIIGFNELTINNVKIKKKGKLAKVINGCGAFIP</sequence>
<protein>
    <submittedName>
        <fullName evidence="1">Uncharacterized protein</fullName>
    </submittedName>
</protein>
<dbReference type="AlphaFoldDB" id="A0A9Q3YVI6"/>
<proteinExistence type="predicted"/>
<name>A0A9Q3YVI6_9FLAO</name>
<comment type="caution">
    <text evidence="1">The sequence shown here is derived from an EMBL/GenBank/DDBJ whole genome shotgun (WGS) entry which is preliminary data.</text>
</comment>
<evidence type="ECO:0000313" key="2">
    <source>
        <dbReference type="Proteomes" id="UP001108025"/>
    </source>
</evidence>
<reference evidence="1" key="1">
    <citation type="submission" date="2021-11" db="EMBL/GenBank/DDBJ databases">
        <title>Description of novel Chryseobacterium species.</title>
        <authorList>
            <person name="Saticioglu I.B."/>
            <person name="Ay H."/>
            <person name="Altun S."/>
            <person name="Duman M."/>
        </authorList>
    </citation>
    <scope>NUCLEOTIDE SEQUENCE</scope>
    <source>
        <strain evidence="1">C-17</strain>
    </source>
</reference>